<dbReference type="InterPro" id="IPR001138">
    <property type="entry name" value="Zn2Cys6_DnaBD"/>
</dbReference>
<protein>
    <recommendedName>
        <fullName evidence="3">Xylanolytic transcriptional activator regulatory domain-containing protein</fullName>
    </recommendedName>
</protein>
<evidence type="ECO:0000313" key="4">
    <source>
        <dbReference type="EMBL" id="KTB28424.1"/>
    </source>
</evidence>
<dbReference type="GO" id="GO:0008270">
    <property type="term" value="F:zinc ion binding"/>
    <property type="evidence" value="ECO:0007669"/>
    <property type="project" value="InterPro"/>
</dbReference>
<accession>A0A0W0EWG7</accession>
<dbReference type="SMART" id="SM00906">
    <property type="entry name" value="Fungal_trans"/>
    <property type="match status" value="1"/>
</dbReference>
<feature type="compositionally biased region" description="Polar residues" evidence="2">
    <location>
        <begin position="115"/>
        <end position="127"/>
    </location>
</feature>
<feature type="compositionally biased region" description="Polar residues" evidence="2">
    <location>
        <begin position="693"/>
        <end position="706"/>
    </location>
</feature>
<dbReference type="InterPro" id="IPR050987">
    <property type="entry name" value="AtrR-like"/>
</dbReference>
<dbReference type="CDD" id="cd00067">
    <property type="entry name" value="GAL4"/>
    <property type="match status" value="1"/>
</dbReference>
<feature type="region of interest" description="Disordered" evidence="2">
    <location>
        <begin position="632"/>
        <end position="706"/>
    </location>
</feature>
<feature type="compositionally biased region" description="Low complexity" evidence="2">
    <location>
        <begin position="683"/>
        <end position="692"/>
    </location>
</feature>
<evidence type="ECO:0000313" key="5">
    <source>
        <dbReference type="Proteomes" id="UP000054988"/>
    </source>
</evidence>
<feature type="compositionally biased region" description="Polar residues" evidence="2">
    <location>
        <begin position="651"/>
        <end position="661"/>
    </location>
</feature>
<feature type="region of interest" description="Disordered" evidence="2">
    <location>
        <begin position="94"/>
        <end position="129"/>
    </location>
</feature>
<dbReference type="GO" id="GO:0003677">
    <property type="term" value="F:DNA binding"/>
    <property type="evidence" value="ECO:0007669"/>
    <property type="project" value="InterPro"/>
</dbReference>
<dbReference type="GO" id="GO:0000981">
    <property type="term" value="F:DNA-binding transcription factor activity, RNA polymerase II-specific"/>
    <property type="evidence" value="ECO:0007669"/>
    <property type="project" value="InterPro"/>
</dbReference>
<proteinExistence type="predicted"/>
<dbReference type="InterPro" id="IPR007219">
    <property type="entry name" value="XnlR_reg_dom"/>
</dbReference>
<sequence length="881" mass="100134">MSSDEEGTHDIAQKRQRITRACDTCRKKKIRCRCLLDSETRITTNWLKSQVMAYKCPVPHVHHVLSPAVTVHTPKFRNLQKRGPPISYVENLALKREQTQRTPRQLLPKDLELNPENNNSKAPSPSSIPHAGLALDSIRKWGSVPVETKEDIEAKDEEDEQLELSDTIKRLSIGPEYSRFFGKSSVIMLIRAATDLKEEYTRREGKWGAFLPSHRRPEFWQRQTWEHAVCQIPRHRYVFPADDLMNNLVDLYFKNVNIFMPLLHRPTFERDITMKLHLKNDMFGAILLLVCANGSRYSDDPRVLLDETTSWSSCGWKWFDQVHLFRTSLLSPPSLYDLQFYCLSCQFLQGSSTSHVSPKLTVESELLKRAFWVLVCMDRAISAGLGRSCAIQDEDFDLDMPVECDDEYWEHPNPEMAFKQPPGKPSYVTAFVSYLKLMRLLAMALRTIYCINKSKMMLGFTGPQWEQRVVSELDSALNQWVDSVPEHLRWDPNREDEIFFNQSAVLYTQYYVLQIVIHRPFISSPKRPSPLSFPSLAICTNAARSCSHIVDLQRRRKGFLLSMNRMAVFNAGVVLLLNIWGAKRSGLSTDPNREMADVHKCMQVLRVCEKRWHGCGRLWDVLYELASVGDLPLPNSREGGQNKRDRDSDSPRSTQASNGNSPGAAATEASERSTAGSKRVMKSSSSTASTTTFPSVMSSPSVDKEQPNQQFFSLPLYSDELGRLPSYGQLHYTSHGSQVADAMDPSNTSSGYWFTSQEAPQMSPTYMTAATIGVDSGMNLPFDLSHDLSLPAGYPSFSDADFFEQLASMTCPSGPDRMAGGGWGIDSSADVGEADYQQGQHDHRWEQQDMWSQGSWNYMMNDLIDVNHDYMRMPHEHTHNP</sequence>
<name>A0A0W0EWG7_MONRR</name>
<comment type="caution">
    <text evidence="4">The sequence shown here is derived from an EMBL/GenBank/DDBJ whole genome shotgun (WGS) entry which is preliminary data.</text>
</comment>
<dbReference type="PANTHER" id="PTHR46910">
    <property type="entry name" value="TRANSCRIPTION FACTOR PDR1"/>
    <property type="match status" value="1"/>
</dbReference>
<dbReference type="eggNOG" id="ENOG502QSY2">
    <property type="taxonomic scope" value="Eukaryota"/>
</dbReference>
<dbReference type="Pfam" id="PF04082">
    <property type="entry name" value="Fungal_trans"/>
    <property type="match status" value="2"/>
</dbReference>
<dbReference type="Proteomes" id="UP000054988">
    <property type="component" value="Unassembled WGS sequence"/>
</dbReference>
<dbReference type="AlphaFoldDB" id="A0A0W0EWG7"/>
<feature type="domain" description="Xylanolytic transcriptional activator regulatory" evidence="3">
    <location>
        <begin position="334"/>
        <end position="407"/>
    </location>
</feature>
<evidence type="ECO:0000259" key="3">
    <source>
        <dbReference type="SMART" id="SM00906"/>
    </source>
</evidence>
<dbReference type="GO" id="GO:0006351">
    <property type="term" value="P:DNA-templated transcription"/>
    <property type="evidence" value="ECO:0007669"/>
    <property type="project" value="InterPro"/>
</dbReference>
<gene>
    <name evidence="4" type="ORF">WG66_19021</name>
</gene>
<dbReference type="CDD" id="cd12148">
    <property type="entry name" value="fungal_TF_MHR"/>
    <property type="match status" value="1"/>
</dbReference>
<reference evidence="4 5" key="1">
    <citation type="submission" date="2015-12" db="EMBL/GenBank/DDBJ databases">
        <title>Draft genome sequence of Moniliophthora roreri, the causal agent of frosty pod rot of cacao.</title>
        <authorList>
            <person name="Aime M.C."/>
            <person name="Diaz-Valderrama J.R."/>
            <person name="Kijpornyongpan T."/>
            <person name="Phillips-Mora W."/>
        </authorList>
    </citation>
    <scope>NUCLEOTIDE SEQUENCE [LARGE SCALE GENOMIC DNA]</scope>
    <source>
        <strain evidence="4 5">MCA 2952</strain>
    </source>
</reference>
<keyword evidence="1" id="KW-0539">Nucleus</keyword>
<evidence type="ECO:0000256" key="2">
    <source>
        <dbReference type="SAM" id="MobiDB-lite"/>
    </source>
</evidence>
<feature type="compositionally biased region" description="Basic and acidic residues" evidence="2">
    <location>
        <begin position="640"/>
        <end position="650"/>
    </location>
</feature>
<feature type="compositionally biased region" description="Low complexity" evidence="2">
    <location>
        <begin position="663"/>
        <end position="676"/>
    </location>
</feature>
<dbReference type="PANTHER" id="PTHR46910:SF38">
    <property type="entry name" value="ZN(2)-C6 FUNGAL-TYPE DOMAIN-CONTAINING PROTEIN"/>
    <property type="match status" value="1"/>
</dbReference>
<dbReference type="EMBL" id="LATX01002479">
    <property type="protein sequence ID" value="KTB28424.1"/>
    <property type="molecule type" value="Genomic_DNA"/>
</dbReference>
<evidence type="ECO:0000256" key="1">
    <source>
        <dbReference type="ARBA" id="ARBA00023242"/>
    </source>
</evidence>
<organism evidence="4 5">
    <name type="scientific">Moniliophthora roreri</name>
    <name type="common">Frosty pod rot fungus</name>
    <name type="synonym">Monilia roreri</name>
    <dbReference type="NCBI Taxonomy" id="221103"/>
    <lineage>
        <taxon>Eukaryota</taxon>
        <taxon>Fungi</taxon>
        <taxon>Dikarya</taxon>
        <taxon>Basidiomycota</taxon>
        <taxon>Agaricomycotina</taxon>
        <taxon>Agaricomycetes</taxon>
        <taxon>Agaricomycetidae</taxon>
        <taxon>Agaricales</taxon>
        <taxon>Marasmiineae</taxon>
        <taxon>Marasmiaceae</taxon>
        <taxon>Moniliophthora</taxon>
    </lineage>
</organism>